<feature type="region of interest" description="Disordered" evidence="1">
    <location>
        <begin position="235"/>
        <end position="263"/>
    </location>
</feature>
<accession>A0A9P9KB03</accession>
<dbReference type="EMBL" id="JAGTJS010000010">
    <property type="protein sequence ID" value="KAH7254593.1"/>
    <property type="molecule type" value="Genomic_DNA"/>
</dbReference>
<evidence type="ECO:0000313" key="2">
    <source>
        <dbReference type="EMBL" id="KAH7254593.1"/>
    </source>
</evidence>
<feature type="region of interest" description="Disordered" evidence="1">
    <location>
        <begin position="128"/>
        <end position="164"/>
    </location>
</feature>
<evidence type="ECO:0000256" key="1">
    <source>
        <dbReference type="SAM" id="MobiDB-lite"/>
    </source>
</evidence>
<dbReference type="AlphaFoldDB" id="A0A9P9KB03"/>
<organism evidence="2 3">
    <name type="scientific">Fusarium solani</name>
    <name type="common">Filamentous fungus</name>
    <dbReference type="NCBI Taxonomy" id="169388"/>
    <lineage>
        <taxon>Eukaryota</taxon>
        <taxon>Fungi</taxon>
        <taxon>Dikarya</taxon>
        <taxon>Ascomycota</taxon>
        <taxon>Pezizomycotina</taxon>
        <taxon>Sordariomycetes</taxon>
        <taxon>Hypocreomycetidae</taxon>
        <taxon>Hypocreales</taxon>
        <taxon>Nectriaceae</taxon>
        <taxon>Fusarium</taxon>
        <taxon>Fusarium solani species complex</taxon>
    </lineage>
</organism>
<name>A0A9P9KB03_FUSSL</name>
<dbReference type="Proteomes" id="UP000736672">
    <property type="component" value="Unassembled WGS sequence"/>
</dbReference>
<keyword evidence="3" id="KW-1185">Reference proteome</keyword>
<comment type="caution">
    <text evidence="2">The sequence shown here is derived from an EMBL/GenBank/DDBJ whole genome shotgun (WGS) entry which is preliminary data.</text>
</comment>
<gene>
    <name evidence="2" type="ORF">B0J15DRAFT_466261</name>
</gene>
<proteinExistence type="predicted"/>
<sequence>MALSRWIGADLCSITLLKTASPRIVYQLGQIPVSTEFPDSPPLSLLQQRKHDPQQPHSLRSFCRLSIIHVLAFLMTSFVHQSDLRVPPGSPISVSHKAHLTRRRGGQAPRATREQAKEFFDVTTSHYSYNNKSIQPPNSAKPRPRISAQDPLRQPGNSAPGSGRTLGIRVEQYIRTKNHVPSDGIDKLFIVSDTLKYPCRNLDHPPRHNILRVNLLRFEKPTFVALLVHGSRFSSFPPPYPTPEGQGPRATVAKSIEGGPFPD</sequence>
<reference evidence="2" key="1">
    <citation type="journal article" date="2021" name="Nat. Commun.">
        <title>Genetic determinants of endophytism in the Arabidopsis root mycobiome.</title>
        <authorList>
            <person name="Mesny F."/>
            <person name="Miyauchi S."/>
            <person name="Thiergart T."/>
            <person name="Pickel B."/>
            <person name="Atanasova L."/>
            <person name="Karlsson M."/>
            <person name="Huettel B."/>
            <person name="Barry K.W."/>
            <person name="Haridas S."/>
            <person name="Chen C."/>
            <person name="Bauer D."/>
            <person name="Andreopoulos W."/>
            <person name="Pangilinan J."/>
            <person name="LaButti K."/>
            <person name="Riley R."/>
            <person name="Lipzen A."/>
            <person name="Clum A."/>
            <person name="Drula E."/>
            <person name="Henrissat B."/>
            <person name="Kohler A."/>
            <person name="Grigoriev I.V."/>
            <person name="Martin F.M."/>
            <person name="Hacquard S."/>
        </authorList>
    </citation>
    <scope>NUCLEOTIDE SEQUENCE</scope>
    <source>
        <strain evidence="2">FSSC 5 MPI-SDFR-AT-0091</strain>
    </source>
</reference>
<evidence type="ECO:0000313" key="3">
    <source>
        <dbReference type="Proteomes" id="UP000736672"/>
    </source>
</evidence>
<protein>
    <submittedName>
        <fullName evidence="2">Uncharacterized protein</fullName>
    </submittedName>
</protein>
<feature type="compositionally biased region" description="Polar residues" evidence="1">
    <location>
        <begin position="128"/>
        <end position="138"/>
    </location>
</feature>